<dbReference type="PANTHER" id="PTHR43434">
    <property type="entry name" value="PHOSPHOGLYCOLATE PHOSPHATASE"/>
    <property type="match status" value="1"/>
</dbReference>
<organism evidence="1 2">
    <name type="scientific">Paenibacillus glycinis</name>
    <dbReference type="NCBI Taxonomy" id="2697035"/>
    <lineage>
        <taxon>Bacteria</taxon>
        <taxon>Bacillati</taxon>
        <taxon>Bacillota</taxon>
        <taxon>Bacilli</taxon>
        <taxon>Bacillales</taxon>
        <taxon>Paenibacillaceae</taxon>
        <taxon>Paenibacillus</taxon>
    </lineage>
</organism>
<dbReference type="InterPro" id="IPR023198">
    <property type="entry name" value="PGP-like_dom2"/>
</dbReference>
<dbReference type="SFLD" id="SFLDG01129">
    <property type="entry name" value="C1.5:_HAD__Beta-PGM__Phosphata"/>
    <property type="match status" value="1"/>
</dbReference>
<dbReference type="EMBL" id="JAAAMV010000002">
    <property type="protein sequence ID" value="NBD23449.1"/>
    <property type="molecule type" value="Genomic_DNA"/>
</dbReference>
<protein>
    <submittedName>
        <fullName evidence="1">HAD hydrolase-like protein</fullName>
    </submittedName>
</protein>
<dbReference type="Gene3D" id="1.10.150.240">
    <property type="entry name" value="Putative phosphatase, domain 2"/>
    <property type="match status" value="1"/>
</dbReference>
<evidence type="ECO:0000313" key="2">
    <source>
        <dbReference type="Proteomes" id="UP000665561"/>
    </source>
</evidence>
<evidence type="ECO:0000313" key="1">
    <source>
        <dbReference type="EMBL" id="NBD23449.1"/>
    </source>
</evidence>
<name>A0ABW9XLD8_9BACL</name>
<dbReference type="Pfam" id="PF00702">
    <property type="entry name" value="Hydrolase"/>
    <property type="match status" value="1"/>
</dbReference>
<keyword evidence="2" id="KW-1185">Reference proteome</keyword>
<dbReference type="SUPFAM" id="SSF56784">
    <property type="entry name" value="HAD-like"/>
    <property type="match status" value="1"/>
</dbReference>
<dbReference type="InterPro" id="IPR023214">
    <property type="entry name" value="HAD_sf"/>
</dbReference>
<proteinExistence type="predicted"/>
<gene>
    <name evidence="1" type="ORF">GT019_06155</name>
</gene>
<dbReference type="PANTHER" id="PTHR43434:SF1">
    <property type="entry name" value="PHOSPHOGLYCOLATE PHOSPHATASE"/>
    <property type="match status" value="1"/>
</dbReference>
<dbReference type="Proteomes" id="UP000665561">
    <property type="component" value="Unassembled WGS sequence"/>
</dbReference>
<reference evidence="1 2" key="1">
    <citation type="submission" date="2020-01" db="EMBL/GenBank/DDBJ databases">
        <title>Paenibacillus soybeanensis sp. nov. isolated from the nodules of soybean (Glycine max(L.) Merr).</title>
        <authorList>
            <person name="Wang H."/>
        </authorList>
    </citation>
    <scope>NUCLEOTIDE SEQUENCE [LARGE SCALE GENOMIC DNA]</scope>
    <source>
        <strain evidence="1 2">T1</strain>
    </source>
</reference>
<dbReference type="RefSeq" id="WP_161741912.1">
    <property type="nucleotide sequence ID" value="NZ_JAAAMV010000002.1"/>
</dbReference>
<dbReference type="Gene3D" id="3.40.50.1000">
    <property type="entry name" value="HAD superfamily/HAD-like"/>
    <property type="match status" value="1"/>
</dbReference>
<dbReference type="InterPro" id="IPR036412">
    <property type="entry name" value="HAD-like_sf"/>
</dbReference>
<comment type="caution">
    <text evidence="1">The sequence shown here is derived from an EMBL/GenBank/DDBJ whole genome shotgun (WGS) entry which is preliminary data.</text>
</comment>
<dbReference type="InterPro" id="IPR050155">
    <property type="entry name" value="HAD-like_hydrolase_sf"/>
</dbReference>
<accession>A0ABW9XLD8</accession>
<dbReference type="SFLD" id="SFLDS00003">
    <property type="entry name" value="Haloacid_Dehalogenase"/>
    <property type="match status" value="1"/>
</dbReference>
<sequence>MKQTILFDLDDTLIYCNKYFFFVVEQFTDCMMDWFRGYGVTSEEIRDMQTEIDIAGVHVEGFKSDHFPQSFIETYRHFSNLLGRSTSATEEDFLWKLGHSVYDFQAEPYPNMEETLYELSSQGHELHLYTGGELLIQRKKIDQMQLDRYFGPRIYVRSKKNTEAMEGILQEGNFNRKSTWMIGNSIRTDVIPALTTGINAIHMKTDAEWVYNIVGIDVEPKGAFLTLNQLSEIPGSIQNYIVQLSRTHDRDKEQTHLT</sequence>